<dbReference type="EMBL" id="DS550224">
    <property type="protein sequence ID" value="EDR23626.1"/>
    <property type="molecule type" value="Genomic_DNA"/>
</dbReference>
<accession>B0EPC2</accession>
<dbReference type="VEuPathDB" id="AmoebaDB:EDI_083930"/>
<dbReference type="GeneID" id="5885135"/>
<gene>
    <name evidence="1" type="ORF">EDI_083930</name>
</gene>
<dbReference type="AlphaFoldDB" id="B0EPC2"/>
<evidence type="ECO:0000313" key="2">
    <source>
        <dbReference type="Proteomes" id="UP000008076"/>
    </source>
</evidence>
<keyword evidence="2" id="KW-1185">Reference proteome</keyword>
<evidence type="ECO:0000313" key="1">
    <source>
        <dbReference type="EMBL" id="EDR23626.1"/>
    </source>
</evidence>
<name>B0EPC2_ENTDS</name>
<evidence type="ECO:0008006" key="3">
    <source>
        <dbReference type="Google" id="ProtNLM"/>
    </source>
</evidence>
<proteinExistence type="predicted"/>
<protein>
    <recommendedName>
        <fullName evidence="3">Condensation domain-containing protein</fullName>
    </recommendedName>
</protein>
<dbReference type="OrthoDB" id="26409at2759"/>
<organism evidence="2">
    <name type="scientific">Entamoeba dispar (strain ATCC PRA-260 / SAW760)</name>
    <dbReference type="NCBI Taxonomy" id="370354"/>
    <lineage>
        <taxon>Eukaryota</taxon>
        <taxon>Amoebozoa</taxon>
        <taxon>Evosea</taxon>
        <taxon>Archamoebae</taxon>
        <taxon>Mastigamoebida</taxon>
        <taxon>Entamoebidae</taxon>
        <taxon>Entamoeba</taxon>
    </lineage>
</organism>
<sequence>MELSPYEKTCEVLGIQCSFAMLGKLEHIEKQWEQLMNMYPYCTDYEGVNTTTNNPSVEVDIQKKYSLESISQTLDLMIKELSKEIAKTRTFGSTNKSALLMYSYVVFNGQEYTVFAMYQCHCKTDFKSVVLLAQSFLNLFNNEKDKVYPIETSYKVLTDKGCLPSANQRQIIMENLPKNVLRYDCSHLKDPHSIQSVLDDPIPNCMTSVTIKLTKNEFNSFALWCRSRHLSIQATLLAIELKAYEKLFNRKGNNAESISFLVPFDLRRFLPFESDCIGLLSETIYPTLPISIINQSIEQISICLTKKLKEVTNINSEAFDRYRDAYYCGNMALMGVKHTCSVSNVSSFAVMNGLSQPLKDRFVDFHMSGCVRVPCNSMMEDLTIHTYSLVDGSFNCSLTYPYGIIQTSVAEAVLKTFKDIINTIN</sequence>
<dbReference type="RefSeq" id="XP_001739986.1">
    <property type="nucleotide sequence ID" value="XM_001739934.1"/>
</dbReference>
<reference evidence="2" key="1">
    <citation type="submission" date="2007-12" db="EMBL/GenBank/DDBJ databases">
        <title>Annotation of Entamoeba dispar SAW760.</title>
        <authorList>
            <person name="Lorenzi H."/>
            <person name="Inman J."/>
            <person name="Schobel S."/>
            <person name="Amedeo P."/>
            <person name="Caler E."/>
        </authorList>
    </citation>
    <scope>NUCLEOTIDE SEQUENCE [LARGE SCALE GENOMIC DNA]</scope>
    <source>
        <strain evidence="2">ATCC PRA-260 / SAW760</strain>
    </source>
</reference>
<dbReference type="KEGG" id="edi:EDI_083930"/>
<dbReference type="Proteomes" id="UP000008076">
    <property type="component" value="Unassembled WGS sequence"/>
</dbReference>